<name>A0ABU6QXF9_9FABA</name>
<proteinExistence type="predicted"/>
<protein>
    <submittedName>
        <fullName evidence="1">Uncharacterized protein</fullName>
    </submittedName>
</protein>
<keyword evidence="2" id="KW-1185">Reference proteome</keyword>
<accession>A0ABU6QXF9</accession>
<gene>
    <name evidence="1" type="ORF">PIB30_092905</name>
</gene>
<comment type="caution">
    <text evidence="1">The sequence shown here is derived from an EMBL/GenBank/DDBJ whole genome shotgun (WGS) entry which is preliminary data.</text>
</comment>
<dbReference type="Proteomes" id="UP001341840">
    <property type="component" value="Unassembled WGS sequence"/>
</dbReference>
<evidence type="ECO:0000313" key="2">
    <source>
        <dbReference type="Proteomes" id="UP001341840"/>
    </source>
</evidence>
<dbReference type="EMBL" id="JASCZI010001948">
    <property type="protein sequence ID" value="MED6115669.1"/>
    <property type="molecule type" value="Genomic_DNA"/>
</dbReference>
<organism evidence="1 2">
    <name type="scientific">Stylosanthes scabra</name>
    <dbReference type="NCBI Taxonomy" id="79078"/>
    <lineage>
        <taxon>Eukaryota</taxon>
        <taxon>Viridiplantae</taxon>
        <taxon>Streptophyta</taxon>
        <taxon>Embryophyta</taxon>
        <taxon>Tracheophyta</taxon>
        <taxon>Spermatophyta</taxon>
        <taxon>Magnoliopsida</taxon>
        <taxon>eudicotyledons</taxon>
        <taxon>Gunneridae</taxon>
        <taxon>Pentapetalae</taxon>
        <taxon>rosids</taxon>
        <taxon>fabids</taxon>
        <taxon>Fabales</taxon>
        <taxon>Fabaceae</taxon>
        <taxon>Papilionoideae</taxon>
        <taxon>50 kb inversion clade</taxon>
        <taxon>dalbergioids sensu lato</taxon>
        <taxon>Dalbergieae</taxon>
        <taxon>Pterocarpus clade</taxon>
        <taxon>Stylosanthes</taxon>
    </lineage>
</organism>
<sequence>ALFNQNLFEDIVHRKKVTPEVSFDLEDEEYPTIREHIALKGWRRLASPRTRISKLLIQEFYANAVQSEEEMEHAE</sequence>
<feature type="non-terminal residue" evidence="1">
    <location>
        <position position="1"/>
    </location>
</feature>
<reference evidence="1 2" key="1">
    <citation type="journal article" date="2023" name="Plants (Basel)">
        <title>Bridging the Gap: Combining Genomics and Transcriptomics Approaches to Understand Stylosanthes scabra, an Orphan Legume from the Brazilian Caatinga.</title>
        <authorList>
            <person name="Ferreira-Neto J.R.C."/>
            <person name="da Silva M.D."/>
            <person name="Binneck E."/>
            <person name="de Melo N.F."/>
            <person name="da Silva R.H."/>
            <person name="de Melo A.L.T.M."/>
            <person name="Pandolfi V."/>
            <person name="Bustamante F.O."/>
            <person name="Brasileiro-Vidal A.C."/>
            <person name="Benko-Iseppon A.M."/>
        </authorList>
    </citation>
    <scope>NUCLEOTIDE SEQUENCE [LARGE SCALE GENOMIC DNA]</scope>
    <source>
        <tissue evidence="1">Leaves</tissue>
    </source>
</reference>
<evidence type="ECO:0000313" key="1">
    <source>
        <dbReference type="EMBL" id="MED6115669.1"/>
    </source>
</evidence>